<dbReference type="Proteomes" id="UP000247792">
    <property type="component" value="Unassembled WGS sequence"/>
</dbReference>
<evidence type="ECO:0000313" key="3">
    <source>
        <dbReference type="Proteomes" id="UP000247792"/>
    </source>
</evidence>
<dbReference type="InterPro" id="IPR026350">
    <property type="entry name" value="GxxExxY"/>
</dbReference>
<proteinExistence type="predicted"/>
<reference evidence="2 3" key="1">
    <citation type="submission" date="2018-05" db="EMBL/GenBank/DDBJ databases">
        <title>Genomic Encyclopedia of Type Strains, Phase IV (KMG-IV): sequencing the most valuable type-strain genomes for metagenomic binning, comparative biology and taxonomic classification.</title>
        <authorList>
            <person name="Goeker M."/>
        </authorList>
    </citation>
    <scope>NUCLEOTIDE SEQUENCE [LARGE SCALE GENOMIC DNA]</scope>
    <source>
        <strain evidence="2 3">DSM 19792</strain>
    </source>
</reference>
<name>A0A318IN90_9BURK</name>
<feature type="region of interest" description="Disordered" evidence="1">
    <location>
        <begin position="1"/>
        <end position="24"/>
    </location>
</feature>
<evidence type="ECO:0000313" key="2">
    <source>
        <dbReference type="EMBL" id="PXX36855.1"/>
    </source>
</evidence>
<comment type="caution">
    <text evidence="2">The sequence shown here is derived from an EMBL/GenBank/DDBJ whole genome shotgun (WGS) entry which is preliminary data.</text>
</comment>
<protein>
    <submittedName>
        <fullName evidence="2">GxxExxY protein</fullName>
    </submittedName>
</protein>
<dbReference type="NCBIfam" id="TIGR04256">
    <property type="entry name" value="GxxExxY"/>
    <property type="match status" value="1"/>
</dbReference>
<sequence>MGKFDQMPDQKAHHRDTETQRKTENDLLSEQVIGAAIEVHKHLGPGLLESAYESCLCHELYLRKLSFKRQVSLDIAYKGVEVESAYRLDLVVEDSLVLELKAIESLLPVHTAQLLTYLRLTGYKTGLLINFMVPVLKSGIKRVSL</sequence>
<evidence type="ECO:0000256" key="1">
    <source>
        <dbReference type="SAM" id="MobiDB-lite"/>
    </source>
</evidence>
<dbReference type="Pfam" id="PF13366">
    <property type="entry name" value="PDDEXK_3"/>
    <property type="match status" value="1"/>
</dbReference>
<keyword evidence="3" id="KW-1185">Reference proteome</keyword>
<gene>
    <name evidence="2" type="ORF">DFR42_11963</name>
</gene>
<dbReference type="AlphaFoldDB" id="A0A318IN90"/>
<organism evidence="2 3">
    <name type="scientific">Undibacterium pigrum</name>
    <dbReference type="NCBI Taxonomy" id="401470"/>
    <lineage>
        <taxon>Bacteria</taxon>
        <taxon>Pseudomonadati</taxon>
        <taxon>Pseudomonadota</taxon>
        <taxon>Betaproteobacteria</taxon>
        <taxon>Burkholderiales</taxon>
        <taxon>Oxalobacteraceae</taxon>
        <taxon>Undibacterium</taxon>
    </lineage>
</organism>
<dbReference type="EMBL" id="QJKB01000019">
    <property type="protein sequence ID" value="PXX36855.1"/>
    <property type="molecule type" value="Genomic_DNA"/>
</dbReference>
<accession>A0A318IN90</accession>